<evidence type="ECO:0000313" key="2">
    <source>
        <dbReference type="EMBL" id="EAS47424.1"/>
    </source>
</evidence>
<protein>
    <submittedName>
        <fullName evidence="2">Transporter, AcrB/AcrD/AcrF family protein</fullName>
    </submittedName>
</protein>
<dbReference type="STRING" id="314287.GB2207_01432"/>
<dbReference type="Proteomes" id="UP000005555">
    <property type="component" value="Unassembled WGS sequence"/>
</dbReference>
<reference evidence="2 3" key="1">
    <citation type="submission" date="2006-03" db="EMBL/GenBank/DDBJ databases">
        <authorList>
            <person name="Giovannoni S.J."/>
            <person name="Cho J.-C."/>
            <person name="Ferriera S."/>
            <person name="Johnson J."/>
            <person name="Kravitz S."/>
            <person name="Halpern A."/>
            <person name="Remington K."/>
            <person name="Beeson K."/>
            <person name="Tran B."/>
            <person name="Rogers Y.-H."/>
            <person name="Friedman R."/>
            <person name="Venter J.C."/>
        </authorList>
    </citation>
    <scope>NUCLEOTIDE SEQUENCE [LARGE SCALE GENOMIC DNA]</scope>
    <source>
        <strain evidence="2 3">HTCC2207</strain>
    </source>
</reference>
<dbReference type="Gene3D" id="1.20.1640.10">
    <property type="entry name" value="Multidrug efflux transporter AcrB transmembrane domain"/>
    <property type="match status" value="2"/>
</dbReference>
<feature type="transmembrane region" description="Helical" evidence="1">
    <location>
        <begin position="433"/>
        <end position="451"/>
    </location>
</feature>
<feature type="transmembrane region" description="Helical" evidence="1">
    <location>
        <begin position="949"/>
        <end position="968"/>
    </location>
</feature>
<dbReference type="PANTHER" id="PTHR32063">
    <property type="match status" value="1"/>
</dbReference>
<dbReference type="InterPro" id="IPR027463">
    <property type="entry name" value="AcrB_DN_DC_subdom"/>
</dbReference>
<dbReference type="OrthoDB" id="9758757at2"/>
<gene>
    <name evidence="2" type="ORF">GB2207_01432</name>
</gene>
<keyword evidence="1" id="KW-0812">Transmembrane</keyword>
<dbReference type="GO" id="GO:0042910">
    <property type="term" value="F:xenobiotic transmembrane transporter activity"/>
    <property type="evidence" value="ECO:0007669"/>
    <property type="project" value="TreeGrafter"/>
</dbReference>
<feature type="transmembrane region" description="Helical" evidence="1">
    <location>
        <begin position="388"/>
        <end position="412"/>
    </location>
</feature>
<dbReference type="PANTHER" id="PTHR32063:SF18">
    <property type="entry name" value="CATION EFFLUX SYSTEM PROTEIN"/>
    <property type="match status" value="1"/>
</dbReference>
<feature type="transmembrane region" description="Helical" evidence="1">
    <location>
        <begin position="852"/>
        <end position="871"/>
    </location>
</feature>
<dbReference type="AlphaFoldDB" id="Q1YTR3"/>
<feature type="transmembrane region" description="Helical" evidence="1">
    <location>
        <begin position="980"/>
        <end position="1002"/>
    </location>
</feature>
<keyword evidence="1" id="KW-0472">Membrane</keyword>
<dbReference type="SUPFAM" id="SSF82866">
    <property type="entry name" value="Multidrug efflux transporter AcrB transmembrane domain"/>
    <property type="match status" value="2"/>
</dbReference>
<dbReference type="Gene3D" id="3.30.2090.10">
    <property type="entry name" value="Multidrug efflux transporter AcrB TolC docking domain, DN and DC subdomains"/>
    <property type="match status" value="2"/>
</dbReference>
<evidence type="ECO:0000256" key="1">
    <source>
        <dbReference type="SAM" id="Phobius"/>
    </source>
</evidence>
<comment type="caution">
    <text evidence="2">The sequence shown here is derived from an EMBL/GenBank/DDBJ whole genome shotgun (WGS) entry which is preliminary data.</text>
</comment>
<dbReference type="HOGENOM" id="CLU_002755_1_2_6"/>
<proteinExistence type="predicted"/>
<dbReference type="SUPFAM" id="SSF82693">
    <property type="entry name" value="Multidrug efflux transporter AcrB pore domain, PN1, PN2, PC1 and PC2 subdomains"/>
    <property type="match status" value="2"/>
</dbReference>
<name>Q1YTR3_9GAMM</name>
<dbReference type="eggNOG" id="COG0841">
    <property type="taxonomic scope" value="Bacteria"/>
</dbReference>
<feature type="transmembrane region" description="Helical" evidence="1">
    <location>
        <begin position="522"/>
        <end position="543"/>
    </location>
</feature>
<dbReference type="GO" id="GO:0005886">
    <property type="term" value="C:plasma membrane"/>
    <property type="evidence" value="ECO:0007669"/>
    <property type="project" value="TreeGrafter"/>
</dbReference>
<dbReference type="SUPFAM" id="SSF82714">
    <property type="entry name" value="Multidrug efflux transporter AcrB TolC docking domain, DN and DC subdomains"/>
    <property type="match status" value="2"/>
</dbReference>
<feature type="transmembrane region" description="Helical" evidence="1">
    <location>
        <begin position="878"/>
        <end position="900"/>
    </location>
</feature>
<dbReference type="Gene3D" id="3.30.70.1320">
    <property type="entry name" value="Multidrug efflux transporter AcrB pore domain like"/>
    <property type="match status" value="1"/>
</dbReference>
<feature type="transmembrane region" description="Helical" evidence="1">
    <location>
        <begin position="463"/>
        <end position="482"/>
    </location>
</feature>
<feature type="transmembrane region" description="Helical" evidence="1">
    <location>
        <begin position="360"/>
        <end position="382"/>
    </location>
</feature>
<keyword evidence="3" id="KW-1185">Reference proteome</keyword>
<feature type="transmembrane region" description="Helical" evidence="1">
    <location>
        <begin position="906"/>
        <end position="928"/>
    </location>
</feature>
<evidence type="ECO:0000313" key="3">
    <source>
        <dbReference type="Proteomes" id="UP000005555"/>
    </source>
</evidence>
<dbReference type="EMBL" id="AAPI01000002">
    <property type="protein sequence ID" value="EAS47424.1"/>
    <property type="molecule type" value="Genomic_DNA"/>
</dbReference>
<dbReference type="Pfam" id="PF00873">
    <property type="entry name" value="ACR_tran"/>
    <property type="match status" value="1"/>
</dbReference>
<feature type="transmembrane region" description="Helical" evidence="1">
    <location>
        <begin position="335"/>
        <end position="353"/>
    </location>
</feature>
<accession>Q1YTR3</accession>
<keyword evidence="1" id="KW-1133">Transmembrane helix</keyword>
<sequence>MTEFVLKNPLYVWLFTLICVVSGLYGLENIGRLEDPPFPIKQAFILTPYPGASALEVEQEVTEQIELSLRELPWISRMESRSVPGHSEVEVELHHWVTGEQAPQIWDELRRRVSEAAERLPPEAQTPHIEDDFSDVYGILYAVTLPEGYSIAELHDAARLLQSRLQMIKYVAKVQIDGLPEERVYLDFIDAQLVQLGISRDAIFDKIRAQTALNGASSLRFGDRRMRIAPAPLEGNIDQLGKILVGQSGSSAMVPISALANISRVETDQPKIIIRHNSQRVFTLGVSVITSANVVDVGKVVEQRIYALKKSLPVGMDIQPIYEQHRVVDRTISSFLINLSLSIFTVIVVLCLFTGWRAGLLVGAVLLVTVLGTIGFMAAIGIQLHRISLAALMISMGMLVDNAIVVAEGMVTGMQRGQTARQAAIQTVVNTRLPLLGATIVGMAAFSPIGLSSDSTGQFMGSLFYVAGGSLLLSWVLSVTLIPSLGIHLLQPTTSPQDESTIYNGWLYKLYSRCLSAALKNARLCFVGLLAIAIAGLMGFGSLKQGFFPNLPTPVFYVDLYFPEGTDLHATEQKAAQLESRLAKNPKITDITAWIGRGASRFTVVTIPERPNQAYAQFAIRAANMDDVAELVLFSRQLLAGEPDLDVMVRRAEMTPSGAWKLEARFSGDDVAILRSLSQKSLTIFQEAGLMNTRSDWRQPTLALSPMVDAARAQASGVDRQDIAEALAFVTTGSPVAVLRDNDKQVPIIARSRPMPTQNQLIDGNVWSRDQQRYVPLRHVIDEPSLIAEDATIIRRSRIRTLTAQANPAHGSTAANALTLVRADIEAIKLPDGYTLEWGGEYEANKVANDSLGTKFPLALLVMVMVTLVIFGRIRQTIVAWSCLLLLPVGVLGALLITQLPFNFPALLGLIGLIGMLLKNAIVMIGEIDRRTAAGTLARSTIVASCVSRFRPIMLAAMTTVAGMAPLLSDVFFQSMAVTIMGGLAITSLLSLLSLPVVYTLLHGKQVLSR</sequence>
<dbReference type="InterPro" id="IPR001036">
    <property type="entry name" value="Acrflvin-R"/>
</dbReference>
<dbReference type="PRINTS" id="PR00702">
    <property type="entry name" value="ACRIFLAVINRP"/>
</dbReference>
<dbReference type="Gene3D" id="3.30.70.1440">
    <property type="entry name" value="Multidrug efflux transporter AcrB pore domain"/>
    <property type="match status" value="1"/>
</dbReference>
<dbReference type="Gene3D" id="3.30.70.1430">
    <property type="entry name" value="Multidrug efflux transporter AcrB pore domain"/>
    <property type="match status" value="2"/>
</dbReference>
<organism evidence="2 3">
    <name type="scientific">gamma proteobacterium HTCC2207</name>
    <dbReference type="NCBI Taxonomy" id="314287"/>
    <lineage>
        <taxon>Bacteria</taxon>
        <taxon>Pseudomonadati</taxon>
        <taxon>Pseudomonadota</taxon>
        <taxon>Gammaproteobacteria</taxon>
        <taxon>Cellvibrionales</taxon>
        <taxon>Porticoccaceae</taxon>
        <taxon>SAR92 clade</taxon>
    </lineage>
</organism>